<evidence type="ECO:0000259" key="7">
    <source>
        <dbReference type="PROSITE" id="PS50994"/>
    </source>
</evidence>
<evidence type="ECO:0008006" key="10">
    <source>
        <dbReference type="Google" id="ProtNLM"/>
    </source>
</evidence>
<dbReference type="Pfam" id="PF17921">
    <property type="entry name" value="Integrase_H2C2"/>
    <property type="match status" value="1"/>
</dbReference>
<keyword evidence="4" id="KW-0378">Hydrolase</keyword>
<dbReference type="Gene3D" id="3.30.420.10">
    <property type="entry name" value="Ribonuclease H-like superfamily/Ribonuclease H"/>
    <property type="match status" value="1"/>
</dbReference>
<comment type="caution">
    <text evidence="8">The sequence shown here is derived from an EMBL/GenBank/DDBJ whole genome shotgun (WGS) entry which is preliminary data.</text>
</comment>
<dbReference type="Proteomes" id="UP000663838">
    <property type="component" value="Unassembled WGS sequence"/>
</dbReference>
<evidence type="ECO:0000256" key="3">
    <source>
        <dbReference type="ARBA" id="ARBA00022722"/>
    </source>
</evidence>
<gene>
    <name evidence="8" type="ORF">TOA249_LOCUS28961</name>
</gene>
<dbReference type="PROSITE" id="PS50994">
    <property type="entry name" value="INTEGRASE"/>
    <property type="match status" value="1"/>
</dbReference>
<feature type="domain" description="OTU" evidence="6">
    <location>
        <begin position="60"/>
        <end position="199"/>
    </location>
</feature>
<dbReference type="PANTHER" id="PTHR37984:SF5">
    <property type="entry name" value="PROTEIN NYNRIN-LIKE"/>
    <property type="match status" value="1"/>
</dbReference>
<evidence type="ECO:0000256" key="1">
    <source>
        <dbReference type="ARBA" id="ARBA00022679"/>
    </source>
</evidence>
<protein>
    <recommendedName>
        <fullName evidence="10">Integrase catalytic domain-containing protein</fullName>
    </recommendedName>
</protein>
<accession>A0A821TMN8</accession>
<dbReference type="InterPro" id="IPR041588">
    <property type="entry name" value="Integrase_H2C2"/>
</dbReference>
<reference evidence="8" key="1">
    <citation type="submission" date="2021-02" db="EMBL/GenBank/DDBJ databases">
        <authorList>
            <person name="Nowell W R."/>
        </authorList>
    </citation>
    <scope>NUCLEOTIDE SEQUENCE</scope>
</reference>
<dbReference type="InterPro" id="IPR012337">
    <property type="entry name" value="RNaseH-like_sf"/>
</dbReference>
<evidence type="ECO:0000313" key="8">
    <source>
        <dbReference type="EMBL" id="CAF4877202.1"/>
    </source>
</evidence>
<keyword evidence="3" id="KW-0540">Nuclease</keyword>
<dbReference type="InterPro" id="IPR021109">
    <property type="entry name" value="Peptidase_aspartic_dom_sf"/>
</dbReference>
<dbReference type="Gene3D" id="1.10.340.70">
    <property type="match status" value="1"/>
</dbReference>
<dbReference type="GO" id="GO:0004519">
    <property type="term" value="F:endonuclease activity"/>
    <property type="evidence" value="ECO:0007669"/>
    <property type="project" value="UniProtKB-KW"/>
</dbReference>
<dbReference type="EMBL" id="CAJOBS010004236">
    <property type="protein sequence ID" value="CAF4877202.1"/>
    <property type="molecule type" value="Genomic_DNA"/>
</dbReference>
<dbReference type="InterPro" id="IPR001584">
    <property type="entry name" value="Integrase_cat-core"/>
</dbReference>
<keyword evidence="2" id="KW-0548">Nucleotidyltransferase</keyword>
<dbReference type="InterPro" id="IPR036397">
    <property type="entry name" value="RNaseH_sf"/>
</dbReference>
<keyword evidence="4" id="KW-0255">Endonuclease</keyword>
<organism evidence="8 9">
    <name type="scientific">Rotaria socialis</name>
    <dbReference type="NCBI Taxonomy" id="392032"/>
    <lineage>
        <taxon>Eukaryota</taxon>
        <taxon>Metazoa</taxon>
        <taxon>Spiralia</taxon>
        <taxon>Gnathifera</taxon>
        <taxon>Rotifera</taxon>
        <taxon>Eurotatoria</taxon>
        <taxon>Bdelloidea</taxon>
        <taxon>Philodinida</taxon>
        <taxon>Philodinidae</taxon>
        <taxon>Rotaria</taxon>
    </lineage>
</organism>
<evidence type="ECO:0000259" key="6">
    <source>
        <dbReference type="PROSITE" id="PS50802"/>
    </source>
</evidence>
<dbReference type="SUPFAM" id="SSF53098">
    <property type="entry name" value="Ribonuclease H-like"/>
    <property type="match status" value="1"/>
</dbReference>
<keyword evidence="1" id="KW-0808">Transferase</keyword>
<dbReference type="Pfam" id="PF00665">
    <property type="entry name" value="rve"/>
    <property type="match status" value="1"/>
</dbReference>
<dbReference type="PANTHER" id="PTHR37984">
    <property type="entry name" value="PROTEIN CBG26694"/>
    <property type="match status" value="1"/>
</dbReference>
<dbReference type="InterPro" id="IPR050951">
    <property type="entry name" value="Retrovirus_Pol_polyprotein"/>
</dbReference>
<sequence>MKLINTRLFRTAEEMACFEYKICYIPGKDNFYADIMSRLKYDQMIDKATKNHSDKIPDHMNVIEIPGGGDSLIHALSLILFEWKRQEGKIGNYEIFSTEYNQTLREKLQKHIYNNPERYGITLNKDNRREWQSYALQGVTLRDEFIQCFVNLYKGEIELYFSNTSPVIFQCDDHKKIQQGKIGRLQIKGGTHFNVLKNVKPTVKINKSHVMFYKKIDKIKDNSNDVIEQILIDNNVSETITIKHSSVEIKIDRLNRRFTNDFRSIHDSLPLESFRTYESVKLNNICNTSVKYNVPDNILRCNHKNHNHSMAYINYELLHCINYCALFDTCSSINLMSETLANFLFEQNYLTWDETKSMNIVCSGGKEIKINMKFAYAHPYMGDNWSFHSVKFGIVKDDIIPCCCIFGFEFMTKNHIKLNFNKMTVDMDGEHLALLGIYNKNPNLAFQPDYNNCEYIFKDEIKNFDSNIEKLPIEIISTYKKLFTKDLLNLKIKQLLKNYDYTKAPPHIKKLIEDSSNVTTEHCAVIANNELICTKPIINFQNNLDFSEITKNKSILEHFQKNYRDTSEYKTMEPKMRLYCDLSHEKVLKLYNDYLTELQNDPNVTKQSLNIPEDIDHIRIHPVLNFDLISKLNFIDSPKSNNLLIKTDKCKIGKPNSSAYVKQANKYNIIPDYIKLKSNLNYFSNEDLIPDNNVESSTLEIIRISTLNKPINTPTARKSLLNNIINNDKISYKDRNALLQEKFNLNNLNFDVEIRRTFQTNQDIINMQNNDPVIKDLKHQILYNKQGKWKNLKKFHTAKRNLFVCNDILIWYRPHDNKILPVVTKNFLISLIISYHNKSHEGSGKILNRLKKYFYYPGIEYYTIETIASCFICQTHKPHIGVDKPKLPNLTVEAENALDHCMADLTFLTKCNSYVGIFVIIDIASRRCFAEKIKNKSSAEVIRAFQEIIDKQLLGFNIKTLRVDNGTEFTSNEFKDFCKKIGTKLTFGNVFSSRAGGKVERLNGIIKQLIKVHITKDNPGNWVEHFNKAINTYNTSPHSAIGNKSPFEMFIKLSNNLINPIPLNNDERKKLIESQPNFPYFKVGDLVLKKIDRIGRQLQDSTKPYYDGPYKIIEEAEHRKSFTLTSINGITKRSHYDKLKKFKDRPEWLKRNADFQKYLWTKYPTYYKEINNLENDQYYYKHDNKYYSSDNSSHKSSPQNYHKDYYYTPEKKPPKIKEIFSNPRRQLIHDRANMSWHTSDENNYDSDDGEIVYFTPAMKRLEKLHAQNNILVTPNKLKLPSFSNLLSKCSPILKSPVTKIFTAEQCNPNLGSPLKITSKVKSPIITNPIHGGPIEIKRLPNLSQNNISYLLSHPAIDSSNIEISSKIKTNIVRDFITITENEELNLNKSFNSVPGETDPITNIPITNVSEIITNVPVTNDNIFSRGQLAVRKKTKLNRDPAPSTHPMTTRRKTSM</sequence>
<proteinExistence type="predicted"/>
<evidence type="ECO:0000256" key="5">
    <source>
        <dbReference type="SAM" id="MobiDB-lite"/>
    </source>
</evidence>
<dbReference type="GO" id="GO:0016779">
    <property type="term" value="F:nucleotidyltransferase activity"/>
    <property type="evidence" value="ECO:0007669"/>
    <property type="project" value="UniProtKB-KW"/>
</dbReference>
<name>A0A821TMN8_9BILA</name>
<dbReference type="GO" id="GO:0015074">
    <property type="term" value="P:DNA integration"/>
    <property type="evidence" value="ECO:0007669"/>
    <property type="project" value="InterPro"/>
</dbReference>
<feature type="domain" description="Integrase catalytic" evidence="7">
    <location>
        <begin position="884"/>
        <end position="1054"/>
    </location>
</feature>
<dbReference type="PROSITE" id="PS50802">
    <property type="entry name" value="OTU"/>
    <property type="match status" value="1"/>
</dbReference>
<dbReference type="GO" id="GO:0003676">
    <property type="term" value="F:nucleic acid binding"/>
    <property type="evidence" value="ECO:0007669"/>
    <property type="project" value="InterPro"/>
</dbReference>
<dbReference type="InterPro" id="IPR003323">
    <property type="entry name" value="OTU_dom"/>
</dbReference>
<evidence type="ECO:0000256" key="2">
    <source>
        <dbReference type="ARBA" id="ARBA00022695"/>
    </source>
</evidence>
<feature type="region of interest" description="Disordered" evidence="5">
    <location>
        <begin position="1433"/>
        <end position="1455"/>
    </location>
</feature>
<evidence type="ECO:0000313" key="9">
    <source>
        <dbReference type="Proteomes" id="UP000663838"/>
    </source>
</evidence>
<dbReference type="Gene3D" id="2.40.70.10">
    <property type="entry name" value="Acid Proteases"/>
    <property type="match status" value="1"/>
</dbReference>
<evidence type="ECO:0000256" key="4">
    <source>
        <dbReference type="ARBA" id="ARBA00022759"/>
    </source>
</evidence>